<accession>A0A6J4T753</accession>
<organism evidence="1">
    <name type="scientific">uncultured Solirubrobacteraceae bacterium</name>
    <dbReference type="NCBI Taxonomy" id="1162706"/>
    <lineage>
        <taxon>Bacteria</taxon>
        <taxon>Bacillati</taxon>
        <taxon>Actinomycetota</taxon>
        <taxon>Thermoleophilia</taxon>
        <taxon>Solirubrobacterales</taxon>
        <taxon>Solirubrobacteraceae</taxon>
        <taxon>environmental samples</taxon>
    </lineage>
</organism>
<protein>
    <recommendedName>
        <fullName evidence="2">YdhG-like domain-containing protein</fullName>
    </recommendedName>
</protein>
<gene>
    <name evidence="1" type="ORF">AVDCRST_MAG67-3040</name>
</gene>
<reference evidence="1" key="1">
    <citation type="submission" date="2020-02" db="EMBL/GenBank/DDBJ databases">
        <authorList>
            <person name="Meier V. D."/>
        </authorList>
    </citation>
    <scope>NUCLEOTIDE SEQUENCE</scope>
    <source>
        <strain evidence="1">AVDCRST_MAG67</strain>
    </source>
</reference>
<dbReference type="EMBL" id="CADCVQ010000124">
    <property type="protein sequence ID" value="CAA9515024.1"/>
    <property type="molecule type" value="Genomic_DNA"/>
</dbReference>
<name>A0A6J4T753_9ACTN</name>
<sequence>MEDFDDLFAELRPLLARHASSLVVIRDEPDDYQVQTNRSGPSGTHMWFGAVQMRPAHVSVHLMPVYSHPDLLGEVSDELRERLQGRSCFNFTPDNATPRLLDELSQLVDLGLERYRADGLA</sequence>
<evidence type="ECO:0008006" key="2">
    <source>
        <dbReference type="Google" id="ProtNLM"/>
    </source>
</evidence>
<dbReference type="AlphaFoldDB" id="A0A6J4T753"/>
<proteinExistence type="predicted"/>
<evidence type="ECO:0000313" key="1">
    <source>
        <dbReference type="EMBL" id="CAA9515024.1"/>
    </source>
</evidence>